<proteinExistence type="predicted"/>
<keyword evidence="3" id="KW-1185">Reference proteome</keyword>
<keyword evidence="1" id="KW-0472">Membrane</keyword>
<reference evidence="2 3" key="1">
    <citation type="journal article" date="2021" name="Nat. Commun.">
        <title>Genetic determinants of endophytism in the Arabidopsis root mycobiome.</title>
        <authorList>
            <person name="Mesny F."/>
            <person name="Miyauchi S."/>
            <person name="Thiergart T."/>
            <person name="Pickel B."/>
            <person name="Atanasova L."/>
            <person name="Karlsson M."/>
            <person name="Huettel B."/>
            <person name="Barry K.W."/>
            <person name="Haridas S."/>
            <person name="Chen C."/>
            <person name="Bauer D."/>
            <person name="Andreopoulos W."/>
            <person name="Pangilinan J."/>
            <person name="LaButti K."/>
            <person name="Riley R."/>
            <person name="Lipzen A."/>
            <person name="Clum A."/>
            <person name="Drula E."/>
            <person name="Henrissat B."/>
            <person name="Kohler A."/>
            <person name="Grigoriev I.V."/>
            <person name="Martin F.M."/>
            <person name="Hacquard S."/>
        </authorList>
    </citation>
    <scope>NUCLEOTIDE SEQUENCE [LARGE SCALE GENOMIC DNA]</scope>
    <source>
        <strain evidence="2 3">MPI-CAGE-CH-0241</strain>
    </source>
</reference>
<name>A0A9P8VTE2_9HYPO</name>
<sequence length="353" mass="40830">MEPLQLELSAASGSQKLVRMLWGFSSPNDRLFNGDPVSQLSHSAYREYYERQWGLMAAHCDGKFVALKTPEAVNELVQELQSNRPHEELLALIHDRSPEHCLEDARENSLNLAVRLLLMLRMGAIKYQHCPRRCLVWDKGLPRDFLNQRFCEGPILNSDGVKLPKAFNGWSLESIGGIEISFTDNLADHLLLIEDDSKVLVFHYASFLDCQRLKGKESLFPTTFAEETLRTLSLLFPQSMVSGSHRSRVSRSSWFRKLCDKRSIYKIDERLGCCGNLHAEDRQIKNFTFWRDRLVILKQVYDEATPMTLSQFWYDRRNGVQWYTFWVAILVLIITTIFAVLQCVQGGFQTWKT</sequence>
<comment type="caution">
    <text evidence="2">The sequence shown here is derived from an EMBL/GenBank/DDBJ whole genome shotgun (WGS) entry which is preliminary data.</text>
</comment>
<dbReference type="Proteomes" id="UP000777438">
    <property type="component" value="Unassembled WGS sequence"/>
</dbReference>
<dbReference type="AlphaFoldDB" id="A0A9P8VTE2"/>
<feature type="transmembrane region" description="Helical" evidence="1">
    <location>
        <begin position="322"/>
        <end position="344"/>
    </location>
</feature>
<keyword evidence="1" id="KW-1133">Transmembrane helix</keyword>
<dbReference type="EMBL" id="JAGPYM010000035">
    <property type="protein sequence ID" value="KAH6876356.1"/>
    <property type="molecule type" value="Genomic_DNA"/>
</dbReference>
<organism evidence="2 3">
    <name type="scientific">Thelonectria olida</name>
    <dbReference type="NCBI Taxonomy" id="1576542"/>
    <lineage>
        <taxon>Eukaryota</taxon>
        <taxon>Fungi</taxon>
        <taxon>Dikarya</taxon>
        <taxon>Ascomycota</taxon>
        <taxon>Pezizomycotina</taxon>
        <taxon>Sordariomycetes</taxon>
        <taxon>Hypocreomycetidae</taxon>
        <taxon>Hypocreales</taxon>
        <taxon>Nectriaceae</taxon>
        <taxon>Thelonectria</taxon>
    </lineage>
</organism>
<protein>
    <submittedName>
        <fullName evidence="2">Uncharacterized protein</fullName>
    </submittedName>
</protein>
<evidence type="ECO:0000256" key="1">
    <source>
        <dbReference type="SAM" id="Phobius"/>
    </source>
</evidence>
<keyword evidence="1" id="KW-0812">Transmembrane</keyword>
<evidence type="ECO:0000313" key="3">
    <source>
        <dbReference type="Proteomes" id="UP000777438"/>
    </source>
</evidence>
<gene>
    <name evidence="2" type="ORF">B0T10DRAFT_585433</name>
</gene>
<dbReference type="OrthoDB" id="5428890at2759"/>
<evidence type="ECO:0000313" key="2">
    <source>
        <dbReference type="EMBL" id="KAH6876356.1"/>
    </source>
</evidence>
<accession>A0A9P8VTE2</accession>